<dbReference type="Proteomes" id="UP000183180">
    <property type="component" value="Unassembled WGS sequence"/>
</dbReference>
<protein>
    <submittedName>
        <fullName evidence="1">EthD domain-containing protein</fullName>
    </submittedName>
</protein>
<dbReference type="STRING" id="158898.SAMN04488548_1343830"/>
<proteinExistence type="predicted"/>
<reference evidence="1 2" key="1">
    <citation type="submission" date="2016-10" db="EMBL/GenBank/DDBJ databases">
        <authorList>
            <person name="de Groot N.N."/>
        </authorList>
    </citation>
    <scope>NUCLEOTIDE SEQUENCE [LARGE SCALE GENOMIC DNA]</scope>
    <source>
        <strain evidence="1 2">DSM 44215</strain>
    </source>
</reference>
<dbReference type="InterPro" id="IPR011008">
    <property type="entry name" value="Dimeric_a/b-barrel"/>
</dbReference>
<gene>
    <name evidence="1" type="ORF">SAMN04488548_1343830</name>
</gene>
<evidence type="ECO:0000313" key="1">
    <source>
        <dbReference type="EMBL" id="SDU72778.1"/>
    </source>
</evidence>
<dbReference type="SUPFAM" id="SSF54909">
    <property type="entry name" value="Dimeric alpha+beta barrel"/>
    <property type="match status" value="1"/>
</dbReference>
<dbReference type="AlphaFoldDB" id="A0A1H2KWI2"/>
<accession>A0A1H2KWI2</accession>
<name>A0A1H2KWI2_9ACTN</name>
<evidence type="ECO:0000313" key="2">
    <source>
        <dbReference type="Proteomes" id="UP000183180"/>
    </source>
</evidence>
<sequence length="241" mass="25923">MAAHCPTGRVPSPAVTHSKVIAAVRSSELSRDNAAALVEVCAAAGSVRVQVNISDEPVSPAMRIDQLDPPIVAVVTVWAADPGAVVTALESHLDGAIAAWEVTERTPLNPPIPADGTRVDALSNIAFLRRPADLDRDEWLSRWLDDHTQVAIDTQSTFGYVQNVVERPLTDGTPLVDGIVEELFPMTAVSDIHAFYGSAGDQAELDRRMTLMLNSIARFGADRDLDVVPTSRYDFDLGGRS</sequence>
<organism evidence="1 2">
    <name type="scientific">Gordonia westfalica</name>
    <dbReference type="NCBI Taxonomy" id="158898"/>
    <lineage>
        <taxon>Bacteria</taxon>
        <taxon>Bacillati</taxon>
        <taxon>Actinomycetota</taxon>
        <taxon>Actinomycetes</taxon>
        <taxon>Mycobacteriales</taxon>
        <taxon>Gordoniaceae</taxon>
        <taxon>Gordonia</taxon>
    </lineage>
</organism>
<dbReference type="EMBL" id="FNLM01000034">
    <property type="protein sequence ID" value="SDU72778.1"/>
    <property type="molecule type" value="Genomic_DNA"/>
</dbReference>